<reference evidence="3" key="1">
    <citation type="submission" date="2018-06" db="EMBL/GenBank/DDBJ databases">
        <authorList>
            <person name="Zhirakovskaya E."/>
        </authorList>
    </citation>
    <scope>NUCLEOTIDE SEQUENCE</scope>
</reference>
<keyword evidence="1" id="KW-0472">Membrane</keyword>
<gene>
    <name evidence="3" type="ORF">MNBD_ALPHA03-917</name>
</gene>
<dbReference type="AlphaFoldDB" id="A0A3B1BQ33"/>
<keyword evidence="1" id="KW-1133">Transmembrane helix</keyword>
<evidence type="ECO:0000313" key="3">
    <source>
        <dbReference type="EMBL" id="VAX08445.1"/>
    </source>
</evidence>
<evidence type="ECO:0000259" key="2">
    <source>
        <dbReference type="Pfam" id="PF09835"/>
    </source>
</evidence>
<organism evidence="3">
    <name type="scientific">hydrothermal vent metagenome</name>
    <dbReference type="NCBI Taxonomy" id="652676"/>
    <lineage>
        <taxon>unclassified sequences</taxon>
        <taxon>metagenomes</taxon>
        <taxon>ecological metagenomes</taxon>
    </lineage>
</organism>
<name>A0A3B1BQ33_9ZZZZ</name>
<feature type="domain" description="DUF2062" evidence="2">
    <location>
        <begin position="2"/>
        <end position="95"/>
    </location>
</feature>
<dbReference type="InterPro" id="IPR018639">
    <property type="entry name" value="DUF2062"/>
</dbReference>
<accession>A0A3B1BQ33</accession>
<evidence type="ECO:0000256" key="1">
    <source>
        <dbReference type="SAM" id="Phobius"/>
    </source>
</evidence>
<protein>
    <recommendedName>
        <fullName evidence="2">DUF2062 domain-containing protein</fullName>
    </recommendedName>
</protein>
<dbReference type="EMBL" id="UOFW01000240">
    <property type="protein sequence ID" value="VAX08445.1"/>
    <property type="molecule type" value="Genomic_DNA"/>
</dbReference>
<dbReference type="Pfam" id="PF09835">
    <property type="entry name" value="DUF2062"/>
    <property type="match status" value="1"/>
</dbReference>
<sequence length="108" mass="12491">MGNPWTFPIILPATYYVGCWLLGISAADDFLSQTNDTLGRYSLMEFLRSPLDTLGPFLQSTILPMFVGGLLLGAIVWIILYWILEKLVREYKHTRYLKRAEAVKRRHK</sequence>
<keyword evidence="1" id="KW-0812">Transmembrane</keyword>
<feature type="transmembrane region" description="Helical" evidence="1">
    <location>
        <begin position="62"/>
        <end position="84"/>
    </location>
</feature>
<proteinExistence type="predicted"/>